<dbReference type="SUPFAM" id="SSF75445">
    <property type="entry name" value="D-ribose-5-phosphate isomerase (RpiA), lid domain"/>
    <property type="match status" value="1"/>
</dbReference>
<evidence type="ECO:0000256" key="2">
    <source>
        <dbReference type="NCBIfam" id="TIGR00021"/>
    </source>
</evidence>
<reference evidence="3" key="1">
    <citation type="journal article" date="2020" name="mSystems">
        <title>Genome- and Community-Level Interaction Insights into Carbon Utilization and Element Cycling Functions of Hydrothermarchaeota in Hydrothermal Sediment.</title>
        <authorList>
            <person name="Zhou Z."/>
            <person name="Liu Y."/>
            <person name="Xu W."/>
            <person name="Pan J."/>
            <person name="Luo Z.H."/>
            <person name="Li M."/>
        </authorList>
    </citation>
    <scope>NUCLEOTIDE SEQUENCE [LARGE SCALE GENOMIC DNA]</scope>
    <source>
        <strain evidence="3">SpSt-732</strain>
    </source>
</reference>
<dbReference type="GO" id="GO:0004751">
    <property type="term" value="F:ribose-5-phosphate isomerase activity"/>
    <property type="evidence" value="ECO:0007669"/>
    <property type="project" value="UniProtKB-UniRule"/>
</dbReference>
<dbReference type="EMBL" id="DTFF01000063">
    <property type="protein sequence ID" value="HGI88143.1"/>
    <property type="molecule type" value="Genomic_DNA"/>
</dbReference>
<evidence type="ECO:0000256" key="1">
    <source>
        <dbReference type="ARBA" id="ARBA00023235"/>
    </source>
</evidence>
<dbReference type="GO" id="GO:0009052">
    <property type="term" value="P:pentose-phosphate shunt, non-oxidative branch"/>
    <property type="evidence" value="ECO:0007669"/>
    <property type="project" value="InterPro"/>
</dbReference>
<dbReference type="PANTHER" id="PTHR11934">
    <property type="entry name" value="RIBOSE-5-PHOSPHATE ISOMERASE"/>
    <property type="match status" value="1"/>
</dbReference>
<dbReference type="Gene3D" id="3.30.70.260">
    <property type="match status" value="1"/>
</dbReference>
<dbReference type="AlphaFoldDB" id="A0A7C4FGD7"/>
<accession>A0A7C4FGD7</accession>
<organism evidence="3">
    <name type="scientific">Ignisphaera aggregans</name>
    <dbReference type="NCBI Taxonomy" id="334771"/>
    <lineage>
        <taxon>Archaea</taxon>
        <taxon>Thermoproteota</taxon>
        <taxon>Thermoprotei</taxon>
        <taxon>Desulfurococcales</taxon>
        <taxon>Desulfurococcaceae</taxon>
        <taxon>Ignisphaera</taxon>
    </lineage>
</organism>
<dbReference type="InterPro" id="IPR037171">
    <property type="entry name" value="NagB/RpiA_transferase-like"/>
</dbReference>
<dbReference type="GO" id="GO:0006014">
    <property type="term" value="P:D-ribose metabolic process"/>
    <property type="evidence" value="ECO:0007669"/>
    <property type="project" value="TreeGrafter"/>
</dbReference>
<gene>
    <name evidence="3" type="primary">rpiA</name>
    <name evidence="3" type="ORF">ENV14_07155</name>
</gene>
<dbReference type="NCBIfam" id="TIGR00021">
    <property type="entry name" value="rpiA"/>
    <property type="match status" value="1"/>
</dbReference>
<dbReference type="PANTHER" id="PTHR11934:SF0">
    <property type="entry name" value="RIBOSE-5-PHOSPHATE ISOMERASE"/>
    <property type="match status" value="1"/>
</dbReference>
<dbReference type="Gene3D" id="3.40.50.1360">
    <property type="match status" value="1"/>
</dbReference>
<dbReference type="InterPro" id="IPR004788">
    <property type="entry name" value="Ribose5P_isomerase_type_A"/>
</dbReference>
<dbReference type="EC" id="5.3.1.6" evidence="2"/>
<dbReference type="GO" id="GO:0005829">
    <property type="term" value="C:cytosol"/>
    <property type="evidence" value="ECO:0007669"/>
    <property type="project" value="TreeGrafter"/>
</dbReference>
<name>A0A7C4FGD7_9CREN</name>
<keyword evidence="1 3" id="KW-0413">Isomerase</keyword>
<sequence>MASEIAIARKRACEEALKRVLELAPRIIGVGTGSTVDLFIEVLAERAAHFRGTAFACASLHTCHKLSEKGFAILHTSSIMSIDVYVDGADEVDPELNMIKGGGGASTLEKILACGSMHRVYIVDYTKLVKKLGERHAIPVEVLPEALGIALAKLRGLGLSPSVRTLTSGKYGFVVADTRGVIVDVRPVGEWSPRDLEKLLKSVPGVVETGLFIDLADEVFVGYPDRVEVLRKARERRSY</sequence>
<protein>
    <recommendedName>
        <fullName evidence="2">Ribose 5-phosphate isomerase A</fullName>
        <ecNumber evidence="2">5.3.1.6</ecNumber>
    </recommendedName>
</protein>
<dbReference type="SUPFAM" id="SSF100950">
    <property type="entry name" value="NagB/RpiA/CoA transferase-like"/>
    <property type="match status" value="1"/>
</dbReference>
<evidence type="ECO:0000313" key="3">
    <source>
        <dbReference type="EMBL" id="HGI88143.1"/>
    </source>
</evidence>
<proteinExistence type="predicted"/>
<dbReference type="CDD" id="cd01398">
    <property type="entry name" value="RPI_A"/>
    <property type="match status" value="1"/>
</dbReference>
<dbReference type="Pfam" id="PF06026">
    <property type="entry name" value="Rib_5-P_isom_A"/>
    <property type="match status" value="1"/>
</dbReference>
<comment type="caution">
    <text evidence="3">The sequence shown here is derived from an EMBL/GenBank/DDBJ whole genome shotgun (WGS) entry which is preliminary data.</text>
</comment>